<comment type="caution">
    <text evidence="1">The sequence shown here is derived from an EMBL/GenBank/DDBJ whole genome shotgun (WGS) entry which is preliminary data.</text>
</comment>
<sequence length="465" mass="53727">MYFKEREAQMIIDSILDGSDVVQAMASILPHMIDASNACQLIECNITDVSQRLRYDGKLFSVLVRDKRAADIVFILNWSDVENNQILQHLLRFSFGPIVGLCTGHYRLEMAEPLDRIAAKKLMEISNKTMLWKKRHDLLDTSQHRNFQCFRNECFNGKPVVLGQADIQPMSTKRFQQFLDKMQTVGLDVNPHCQVPHCYRVLSENVYTQVLKMQKNRQHIHYGAGLAAVSEATLLGEKTTISVRRLIMELHSVLSSRWISVKQTIRFLTMWPRVFQAARLDVILIFFDRITDVYNFQQVLPLLTDDEVAQLLYRVGWLHVWSPLVPDLYYELDLSMYEQREVAKILVQLALNEPVIYGENWQNETYGWNRGDPIPGWQLNQSWLGEGNFPEKGYLTLDYYSGADRGCGPVWHTRMALCKHVLAEPPPPAHLNEFIHHTTILTLNSIRDLTPKPVVAHSIQPKKKQ</sequence>
<gene>
    <name evidence="1" type="ORF">DYB28_009918</name>
</gene>
<dbReference type="AlphaFoldDB" id="A0A9X8E8A8"/>
<reference evidence="1 2" key="1">
    <citation type="journal article" date="2018" name="J. Invertebr. Pathol.">
        <title>New genotyping method for the causative agent of crayfish plague (Aphanomyces astaci) based on whole genome data.</title>
        <authorList>
            <person name="Minardi D."/>
            <person name="Studholme D.J."/>
            <person name="van der Giezen M."/>
            <person name="Pretto T."/>
            <person name="Oidtmann B."/>
        </authorList>
    </citation>
    <scope>NUCLEOTIDE SEQUENCE [LARGE SCALE GENOMIC DNA]</scope>
    <source>
        <strain evidence="1 2">KB13</strain>
    </source>
</reference>
<dbReference type="Proteomes" id="UP000275652">
    <property type="component" value="Unassembled WGS sequence"/>
</dbReference>
<proteinExistence type="predicted"/>
<evidence type="ECO:0000313" key="1">
    <source>
        <dbReference type="EMBL" id="RLO11163.1"/>
    </source>
</evidence>
<organism evidence="1 2">
    <name type="scientific">Aphanomyces astaci</name>
    <name type="common">Crayfish plague agent</name>
    <dbReference type="NCBI Taxonomy" id="112090"/>
    <lineage>
        <taxon>Eukaryota</taxon>
        <taxon>Sar</taxon>
        <taxon>Stramenopiles</taxon>
        <taxon>Oomycota</taxon>
        <taxon>Saprolegniomycetes</taxon>
        <taxon>Saprolegniales</taxon>
        <taxon>Verrucalvaceae</taxon>
        <taxon>Aphanomyces</taxon>
    </lineage>
</organism>
<accession>A0A9X8E8A8</accession>
<dbReference type="EMBL" id="QUTI01016435">
    <property type="protein sequence ID" value="RLO11163.1"/>
    <property type="molecule type" value="Genomic_DNA"/>
</dbReference>
<protein>
    <submittedName>
        <fullName evidence="1">Uncharacterized protein</fullName>
    </submittedName>
</protein>
<evidence type="ECO:0000313" key="2">
    <source>
        <dbReference type="Proteomes" id="UP000275652"/>
    </source>
</evidence>
<name>A0A9X8E8A8_APHAT</name>